<feature type="compositionally biased region" description="Polar residues" evidence="1">
    <location>
        <begin position="177"/>
        <end position="200"/>
    </location>
</feature>
<proteinExistence type="predicted"/>
<organism evidence="2 3">
    <name type="scientific">Fibrisoma montanum</name>
    <dbReference type="NCBI Taxonomy" id="2305895"/>
    <lineage>
        <taxon>Bacteria</taxon>
        <taxon>Pseudomonadati</taxon>
        <taxon>Bacteroidota</taxon>
        <taxon>Cytophagia</taxon>
        <taxon>Cytophagales</taxon>
        <taxon>Spirosomataceae</taxon>
        <taxon>Fibrisoma</taxon>
    </lineage>
</organism>
<sequence length="497" mass="54066">MSMQELTDDQLDGLFRKSAEEFEPTFDPAAWQSMQSKLDAHDGTAGKPAILGRLLRWGLPGLLLFLSGVVWYVLQNDVPATPAARPIATNRPNAAGSGTSPVGRPSARQPAPAAKITSVDGQQIAAAQRSTSDPDPLVSARKNQPIDQPAATTPVGAGQPKNSSRLSADKIADLNAAGNQSQPLTATVSTRRGNTYQAVTENRARRTSRRSADALAGRTVRPQMPETPAFGSGIPESQAGGTLSTPAAPSPSERFALPMVNALAMRPMQWPQLKLSTDQVAPVAHPTDVPEVATTPQQKGLSIRAVVSPDLSGIGLRNFSKPGTNVGLMLEYRFARRWSGQIGVLHSTKIYRAKGDEYEWPPYNIFGPAPATVDGRCNMLDVPINLRYDFIIRSRPDGLTTRWFVSGGATSYVMLREDYKYNYSNPNNPHIKYRDWSTKTGPYGFSQLNMSAGYEHPFSRRLSGQLEPFIKAPLRGVGAYRYNLLSTGAFVSIRYRL</sequence>
<evidence type="ECO:0000313" key="3">
    <source>
        <dbReference type="Proteomes" id="UP000283523"/>
    </source>
</evidence>
<evidence type="ECO:0000313" key="2">
    <source>
        <dbReference type="EMBL" id="RIV22534.1"/>
    </source>
</evidence>
<comment type="caution">
    <text evidence="2">The sequence shown here is derived from an EMBL/GenBank/DDBJ whole genome shotgun (WGS) entry which is preliminary data.</text>
</comment>
<gene>
    <name evidence="2" type="ORF">DYU11_16090</name>
</gene>
<accession>A0A418M8V7</accession>
<dbReference type="Proteomes" id="UP000283523">
    <property type="component" value="Unassembled WGS sequence"/>
</dbReference>
<evidence type="ECO:0000256" key="1">
    <source>
        <dbReference type="SAM" id="MobiDB-lite"/>
    </source>
</evidence>
<protein>
    <recommendedName>
        <fullName evidence="4">PorT family protein</fullName>
    </recommendedName>
</protein>
<feature type="region of interest" description="Disordered" evidence="1">
    <location>
        <begin position="83"/>
        <end position="250"/>
    </location>
</feature>
<dbReference type="EMBL" id="QXED01000004">
    <property type="protein sequence ID" value="RIV22534.1"/>
    <property type="molecule type" value="Genomic_DNA"/>
</dbReference>
<evidence type="ECO:0008006" key="4">
    <source>
        <dbReference type="Google" id="ProtNLM"/>
    </source>
</evidence>
<reference evidence="2 3" key="1">
    <citation type="submission" date="2018-08" db="EMBL/GenBank/DDBJ databases">
        <title>Fibrisoma montanum sp. nov., isolated from Danxia mountain soil.</title>
        <authorList>
            <person name="Huang Y."/>
        </authorList>
    </citation>
    <scope>NUCLEOTIDE SEQUENCE [LARGE SCALE GENOMIC DNA]</scope>
    <source>
        <strain evidence="2 3">HYT19</strain>
    </source>
</reference>
<dbReference type="AlphaFoldDB" id="A0A418M8V7"/>
<name>A0A418M8V7_9BACT</name>
<keyword evidence="3" id="KW-1185">Reference proteome</keyword>
<feature type="compositionally biased region" description="Polar residues" evidence="1">
    <location>
        <begin position="90"/>
        <end position="100"/>
    </location>
</feature>